<organism evidence="2 3">
    <name type="scientific">Diversispora epigaea</name>
    <dbReference type="NCBI Taxonomy" id="1348612"/>
    <lineage>
        <taxon>Eukaryota</taxon>
        <taxon>Fungi</taxon>
        <taxon>Fungi incertae sedis</taxon>
        <taxon>Mucoromycota</taxon>
        <taxon>Glomeromycotina</taxon>
        <taxon>Glomeromycetes</taxon>
        <taxon>Diversisporales</taxon>
        <taxon>Diversisporaceae</taxon>
        <taxon>Diversispora</taxon>
    </lineage>
</organism>
<gene>
    <name evidence="2" type="ORF">Glove_25g20</name>
</gene>
<keyword evidence="1" id="KW-1133">Transmembrane helix</keyword>
<dbReference type="Pfam" id="PF24681">
    <property type="entry name" value="Kelch_KLHDC2_KLHL20_DRC7"/>
    <property type="match status" value="1"/>
</dbReference>
<dbReference type="EMBL" id="PQFF01000023">
    <property type="protein sequence ID" value="RHZ88210.1"/>
    <property type="molecule type" value="Genomic_DNA"/>
</dbReference>
<keyword evidence="1" id="KW-0472">Membrane</keyword>
<reference evidence="2 3" key="1">
    <citation type="submission" date="2018-08" db="EMBL/GenBank/DDBJ databases">
        <title>Genome and evolution of the arbuscular mycorrhizal fungus Diversispora epigaea (formerly Glomus versiforme) and its bacterial endosymbionts.</title>
        <authorList>
            <person name="Sun X."/>
            <person name="Fei Z."/>
            <person name="Harrison M."/>
        </authorList>
    </citation>
    <scope>NUCLEOTIDE SEQUENCE [LARGE SCALE GENOMIC DNA]</scope>
    <source>
        <strain evidence="2 3">IT104</strain>
    </source>
</reference>
<sequence length="475" mass="54232">MESNTTFGKYSNKKGSIVVALFNPGDRYFHENVHFGDKLFFLGDYNNNHLSDFFYLDLSISFHKDIPPWYNLDFREIPFGVSKAASSFGGSDNATIFLIGGERIVALFNPGDRYFHENVHFGDKLFFLGDYNNNHLSDFFYLDLSISFHKDIPPWYNLDFREIPFGVSKAASSFGGSDNATIFLIGGERRVTDDKGRIYFYGGRSSNSRASSNKLQILESLKITWFESSSRYGHTVTLLSNGIIVIIGRYVNDKSGIDKILLYNTNKSNWTFMITQGISLSERARHTAALTDNGRIIVYGGIKKDSFDPNLVVLDTNFQPFKWLTPEVNHPPLYGFGLYGHSANIVGNYMILAFGKFKIFDEEIYNRHTYLMNVRNYTWVSYFHPKRNVDTTTQVITTQVITTQVITTQVITTTQVTTTQVVSTHVIDAAQAITTQVPTLTFYQLIFDLLSRVIKSLFILFLFAYFLLRNNSFIK</sequence>
<dbReference type="OrthoDB" id="432528at2759"/>
<evidence type="ECO:0008006" key="4">
    <source>
        <dbReference type="Google" id="ProtNLM"/>
    </source>
</evidence>
<dbReference type="STRING" id="1348612.A0A397JUW8"/>
<proteinExistence type="predicted"/>
<dbReference type="AlphaFoldDB" id="A0A397JUW8"/>
<dbReference type="SUPFAM" id="SSF117281">
    <property type="entry name" value="Kelch motif"/>
    <property type="match status" value="2"/>
</dbReference>
<evidence type="ECO:0000256" key="1">
    <source>
        <dbReference type="SAM" id="Phobius"/>
    </source>
</evidence>
<accession>A0A397JUW8</accession>
<evidence type="ECO:0000313" key="3">
    <source>
        <dbReference type="Proteomes" id="UP000266861"/>
    </source>
</evidence>
<keyword evidence="1" id="KW-0812">Transmembrane</keyword>
<protein>
    <recommendedName>
        <fullName evidence="4">Galactose oxidase</fullName>
    </recommendedName>
</protein>
<dbReference type="InterPro" id="IPR015915">
    <property type="entry name" value="Kelch-typ_b-propeller"/>
</dbReference>
<comment type="caution">
    <text evidence="2">The sequence shown here is derived from an EMBL/GenBank/DDBJ whole genome shotgun (WGS) entry which is preliminary data.</text>
</comment>
<keyword evidence="3" id="KW-1185">Reference proteome</keyword>
<dbReference type="PANTHER" id="PTHR23244:SF471">
    <property type="entry name" value="GUANINE NUCLEOTIDE-BINDING PROTEIN SUBUNIT BETA 1-RELATED"/>
    <property type="match status" value="1"/>
</dbReference>
<name>A0A397JUW8_9GLOM</name>
<dbReference type="Proteomes" id="UP000266861">
    <property type="component" value="Unassembled WGS sequence"/>
</dbReference>
<feature type="transmembrane region" description="Helical" evidence="1">
    <location>
        <begin position="449"/>
        <end position="468"/>
    </location>
</feature>
<evidence type="ECO:0000313" key="2">
    <source>
        <dbReference type="EMBL" id="RHZ88210.1"/>
    </source>
</evidence>
<dbReference type="Gene3D" id="2.120.10.80">
    <property type="entry name" value="Kelch-type beta propeller"/>
    <property type="match status" value="2"/>
</dbReference>
<dbReference type="PANTHER" id="PTHR23244">
    <property type="entry name" value="KELCH REPEAT DOMAIN"/>
    <property type="match status" value="1"/>
</dbReference>